<evidence type="ECO:0000256" key="1">
    <source>
        <dbReference type="SAM" id="Phobius"/>
    </source>
</evidence>
<keyword evidence="1" id="KW-0472">Membrane</keyword>
<gene>
    <name evidence="2" type="ORF">BS47DRAFT_743119</name>
</gene>
<name>A0A9P6B148_9AGAM</name>
<dbReference type="Proteomes" id="UP000886523">
    <property type="component" value="Unassembled WGS sequence"/>
</dbReference>
<accession>A0A9P6B148</accession>
<keyword evidence="1" id="KW-0812">Transmembrane</keyword>
<feature type="transmembrane region" description="Helical" evidence="1">
    <location>
        <begin position="40"/>
        <end position="58"/>
    </location>
</feature>
<evidence type="ECO:0000313" key="3">
    <source>
        <dbReference type="Proteomes" id="UP000886523"/>
    </source>
</evidence>
<reference evidence="2" key="1">
    <citation type="journal article" date="2020" name="Nat. Commun.">
        <title>Large-scale genome sequencing of mycorrhizal fungi provides insights into the early evolution of symbiotic traits.</title>
        <authorList>
            <person name="Miyauchi S."/>
            <person name="Kiss E."/>
            <person name="Kuo A."/>
            <person name="Drula E."/>
            <person name="Kohler A."/>
            <person name="Sanchez-Garcia M."/>
            <person name="Morin E."/>
            <person name="Andreopoulos B."/>
            <person name="Barry K.W."/>
            <person name="Bonito G."/>
            <person name="Buee M."/>
            <person name="Carver A."/>
            <person name="Chen C."/>
            <person name="Cichocki N."/>
            <person name="Clum A."/>
            <person name="Culley D."/>
            <person name="Crous P.W."/>
            <person name="Fauchery L."/>
            <person name="Girlanda M."/>
            <person name="Hayes R.D."/>
            <person name="Keri Z."/>
            <person name="LaButti K."/>
            <person name="Lipzen A."/>
            <person name="Lombard V."/>
            <person name="Magnuson J."/>
            <person name="Maillard F."/>
            <person name="Murat C."/>
            <person name="Nolan M."/>
            <person name="Ohm R.A."/>
            <person name="Pangilinan J."/>
            <person name="Pereira M.F."/>
            <person name="Perotto S."/>
            <person name="Peter M."/>
            <person name="Pfister S."/>
            <person name="Riley R."/>
            <person name="Sitrit Y."/>
            <person name="Stielow J.B."/>
            <person name="Szollosi G."/>
            <person name="Zifcakova L."/>
            <person name="Stursova M."/>
            <person name="Spatafora J.W."/>
            <person name="Tedersoo L."/>
            <person name="Vaario L.M."/>
            <person name="Yamada A."/>
            <person name="Yan M."/>
            <person name="Wang P."/>
            <person name="Xu J."/>
            <person name="Bruns T."/>
            <person name="Baldrian P."/>
            <person name="Vilgalys R."/>
            <person name="Dunand C."/>
            <person name="Henrissat B."/>
            <person name="Grigoriev I.V."/>
            <person name="Hibbett D."/>
            <person name="Nagy L.G."/>
            <person name="Martin F.M."/>
        </authorList>
    </citation>
    <scope>NUCLEOTIDE SEQUENCE</scope>
    <source>
        <strain evidence="2">UP504</strain>
    </source>
</reference>
<sequence length="96" mass="11005">MTTVLRGIRWFISNYYLIVTLPYLCWSRSLGILAPCATHYFHSYAWLSEVIIVLYYAITLKQSSTLHLSRTVSSWPLFTFTRAVNVAGPSPSPWSD</sequence>
<protein>
    <submittedName>
        <fullName evidence="2">Uncharacterized protein</fullName>
    </submittedName>
</protein>
<feature type="transmembrane region" description="Helical" evidence="1">
    <location>
        <begin position="12"/>
        <end position="34"/>
    </location>
</feature>
<keyword evidence="3" id="KW-1185">Reference proteome</keyword>
<proteinExistence type="predicted"/>
<dbReference type="AlphaFoldDB" id="A0A9P6B148"/>
<comment type="caution">
    <text evidence="2">The sequence shown here is derived from an EMBL/GenBank/DDBJ whole genome shotgun (WGS) entry which is preliminary data.</text>
</comment>
<dbReference type="EMBL" id="MU128947">
    <property type="protein sequence ID" value="KAF9515741.1"/>
    <property type="molecule type" value="Genomic_DNA"/>
</dbReference>
<keyword evidence="1" id="KW-1133">Transmembrane helix</keyword>
<evidence type="ECO:0000313" key="2">
    <source>
        <dbReference type="EMBL" id="KAF9515741.1"/>
    </source>
</evidence>
<organism evidence="2 3">
    <name type="scientific">Hydnum rufescens UP504</name>
    <dbReference type="NCBI Taxonomy" id="1448309"/>
    <lineage>
        <taxon>Eukaryota</taxon>
        <taxon>Fungi</taxon>
        <taxon>Dikarya</taxon>
        <taxon>Basidiomycota</taxon>
        <taxon>Agaricomycotina</taxon>
        <taxon>Agaricomycetes</taxon>
        <taxon>Cantharellales</taxon>
        <taxon>Hydnaceae</taxon>
        <taxon>Hydnum</taxon>
    </lineage>
</organism>